<evidence type="ECO:0000313" key="7">
    <source>
        <dbReference type="Proteomes" id="UP000678317"/>
    </source>
</evidence>
<accession>A0ABS3SKW6</accession>
<sequence>MTLRVSAYAVIVEERGMLLSRLAPTVGIGPLWTLPGGGLDPFEDPADAAVREVREETGYDVEVDELVGISSLVVDPAVTPTKLTEKSQLLRIVFRAHVVGGALAYEVDGSTDIAGWIALTEIDGLPRVELVDVARTFAGLLPSSM</sequence>
<keyword evidence="7" id="KW-1185">Reference proteome</keyword>
<evidence type="ECO:0000256" key="2">
    <source>
        <dbReference type="ARBA" id="ARBA00005582"/>
    </source>
</evidence>
<evidence type="ECO:0000256" key="3">
    <source>
        <dbReference type="ARBA" id="ARBA00022801"/>
    </source>
</evidence>
<dbReference type="SUPFAM" id="SSF55811">
    <property type="entry name" value="Nudix"/>
    <property type="match status" value="1"/>
</dbReference>
<dbReference type="InterPro" id="IPR000086">
    <property type="entry name" value="NUDIX_hydrolase_dom"/>
</dbReference>
<dbReference type="InterPro" id="IPR015797">
    <property type="entry name" value="NUDIX_hydrolase-like_dom_sf"/>
</dbReference>
<comment type="caution">
    <text evidence="6">The sequence shown here is derived from an EMBL/GenBank/DDBJ whole genome shotgun (WGS) entry which is preliminary data.</text>
</comment>
<keyword evidence="3 4" id="KW-0378">Hydrolase</keyword>
<dbReference type="PANTHER" id="PTHR43046">
    <property type="entry name" value="GDP-MANNOSE MANNOSYL HYDROLASE"/>
    <property type="match status" value="1"/>
</dbReference>
<evidence type="ECO:0000256" key="4">
    <source>
        <dbReference type="RuleBase" id="RU003476"/>
    </source>
</evidence>
<evidence type="ECO:0000259" key="5">
    <source>
        <dbReference type="PROSITE" id="PS51462"/>
    </source>
</evidence>
<dbReference type="PROSITE" id="PS51462">
    <property type="entry name" value="NUDIX"/>
    <property type="match status" value="1"/>
</dbReference>
<organism evidence="6 7">
    <name type="scientific">Cellulomonas fengjieae</name>
    <dbReference type="NCBI Taxonomy" id="2819978"/>
    <lineage>
        <taxon>Bacteria</taxon>
        <taxon>Bacillati</taxon>
        <taxon>Actinomycetota</taxon>
        <taxon>Actinomycetes</taxon>
        <taxon>Micrococcales</taxon>
        <taxon>Cellulomonadaceae</taxon>
        <taxon>Cellulomonas</taxon>
    </lineage>
</organism>
<dbReference type="PRINTS" id="PR00502">
    <property type="entry name" value="NUDIXFAMILY"/>
</dbReference>
<dbReference type="CDD" id="cd02883">
    <property type="entry name" value="NUDIX_Hydrolase"/>
    <property type="match status" value="1"/>
</dbReference>
<dbReference type="Gene3D" id="3.90.79.10">
    <property type="entry name" value="Nucleoside Triphosphate Pyrophosphohydrolase"/>
    <property type="match status" value="1"/>
</dbReference>
<dbReference type="EMBL" id="JAGFBM010000009">
    <property type="protein sequence ID" value="MBO3086312.1"/>
    <property type="molecule type" value="Genomic_DNA"/>
</dbReference>
<dbReference type="PANTHER" id="PTHR43046:SF16">
    <property type="entry name" value="ADP-RIBOSE PYROPHOSPHATASE YJHB-RELATED"/>
    <property type="match status" value="1"/>
</dbReference>
<dbReference type="Pfam" id="PF00293">
    <property type="entry name" value="NUDIX"/>
    <property type="match status" value="1"/>
</dbReference>
<name>A0ABS3SKW6_9CELL</name>
<dbReference type="Proteomes" id="UP000678317">
    <property type="component" value="Unassembled WGS sequence"/>
</dbReference>
<comment type="similarity">
    <text evidence="2 4">Belongs to the Nudix hydrolase family.</text>
</comment>
<gene>
    <name evidence="6" type="ORF">J4035_16835</name>
</gene>
<proteinExistence type="inferred from homology"/>
<comment type="cofactor">
    <cofactor evidence="1">
        <name>Mg(2+)</name>
        <dbReference type="ChEBI" id="CHEBI:18420"/>
    </cofactor>
</comment>
<dbReference type="InterPro" id="IPR020476">
    <property type="entry name" value="Nudix_hydrolase"/>
</dbReference>
<dbReference type="PROSITE" id="PS00893">
    <property type="entry name" value="NUDIX_BOX"/>
    <property type="match status" value="1"/>
</dbReference>
<reference evidence="6 7" key="1">
    <citation type="submission" date="2021-03" db="EMBL/GenBank/DDBJ databases">
        <title>novel species in genus Cellulomonas.</title>
        <authorList>
            <person name="Zhang G."/>
        </authorList>
    </citation>
    <scope>NUCLEOTIDE SEQUENCE [LARGE SCALE GENOMIC DNA]</scope>
    <source>
        <strain evidence="7">zg-ZUI188</strain>
    </source>
</reference>
<protein>
    <submittedName>
        <fullName evidence="6">NUDIX domain-containing protein</fullName>
    </submittedName>
</protein>
<evidence type="ECO:0000313" key="6">
    <source>
        <dbReference type="EMBL" id="MBO3086312.1"/>
    </source>
</evidence>
<evidence type="ECO:0000256" key="1">
    <source>
        <dbReference type="ARBA" id="ARBA00001946"/>
    </source>
</evidence>
<dbReference type="InterPro" id="IPR020084">
    <property type="entry name" value="NUDIX_hydrolase_CS"/>
</dbReference>
<feature type="domain" description="Nudix hydrolase" evidence="5">
    <location>
        <begin position="2"/>
        <end position="145"/>
    </location>
</feature>
<dbReference type="RefSeq" id="WP_208290357.1">
    <property type="nucleotide sequence ID" value="NZ_CP074404.1"/>
</dbReference>